<evidence type="ECO:0000259" key="2">
    <source>
        <dbReference type="Pfam" id="PF07589"/>
    </source>
</evidence>
<dbReference type="KEGG" id="spai:FPZ24_04565"/>
<keyword evidence="4" id="KW-1185">Reference proteome</keyword>
<organism evidence="3 4">
    <name type="scientific">Sphingomonas panacisoli</name>
    <dbReference type="NCBI Taxonomy" id="1813879"/>
    <lineage>
        <taxon>Bacteria</taxon>
        <taxon>Pseudomonadati</taxon>
        <taxon>Pseudomonadota</taxon>
        <taxon>Alphaproteobacteria</taxon>
        <taxon>Sphingomonadales</taxon>
        <taxon>Sphingomonadaceae</taxon>
        <taxon>Sphingomonas</taxon>
    </lineage>
</organism>
<keyword evidence="1" id="KW-0732">Signal</keyword>
<dbReference type="NCBIfam" id="TIGR02595">
    <property type="entry name" value="PEP_CTERM"/>
    <property type="match status" value="1"/>
</dbReference>
<proteinExistence type="predicted"/>
<dbReference type="EMBL" id="CP042306">
    <property type="protein sequence ID" value="QDZ06839.1"/>
    <property type="molecule type" value="Genomic_DNA"/>
</dbReference>
<accession>A0A5B8LG20</accession>
<dbReference type="RefSeq" id="WP_146569923.1">
    <property type="nucleotide sequence ID" value="NZ_CP042306.1"/>
</dbReference>
<gene>
    <name evidence="3" type="ORF">FPZ24_04565</name>
</gene>
<feature type="chain" id="PRO_5022864032" evidence="1">
    <location>
        <begin position="24"/>
        <end position="234"/>
    </location>
</feature>
<dbReference type="OrthoDB" id="5781575at2"/>
<reference evidence="3 4" key="1">
    <citation type="submission" date="2019-07" db="EMBL/GenBank/DDBJ databases">
        <title>Full genome sequence of Sphingomonas sp. 4R-6-7(HKS19).</title>
        <authorList>
            <person name="Im W.-T."/>
        </authorList>
    </citation>
    <scope>NUCLEOTIDE SEQUENCE [LARGE SCALE GENOMIC DNA]</scope>
    <source>
        <strain evidence="3 4">HKS19</strain>
    </source>
</reference>
<evidence type="ECO:0000313" key="3">
    <source>
        <dbReference type="EMBL" id="QDZ06839.1"/>
    </source>
</evidence>
<feature type="signal peptide" evidence="1">
    <location>
        <begin position="1"/>
        <end position="23"/>
    </location>
</feature>
<feature type="domain" description="Ice-binding protein C-terminal" evidence="2">
    <location>
        <begin position="200"/>
        <end position="223"/>
    </location>
</feature>
<protein>
    <submittedName>
        <fullName evidence="3">PEP-CTERM sorting domain-containing protein</fullName>
    </submittedName>
</protein>
<dbReference type="Pfam" id="PF07589">
    <property type="entry name" value="PEP-CTERM"/>
    <property type="match status" value="1"/>
</dbReference>
<name>A0A5B8LG20_9SPHN</name>
<dbReference type="InterPro" id="IPR013424">
    <property type="entry name" value="Ice-binding_C"/>
</dbReference>
<dbReference type="NCBIfam" id="NF035944">
    <property type="entry name" value="PEPxxWA-CTERM"/>
    <property type="match status" value="1"/>
</dbReference>
<sequence>MKRIGLFALASSVAIGLATPAMAGPLLPGQSGVIFTPLDTTTRGTQLASIETGTLGATTYTGFLRSAVYRNTFGTLDFYFQVAISTIADGDEVNNLTASSFMGYTVDAFVDTTDFDGAGFFTAANNPNLQGPPGSTTTASRNGSGSVIRADFGDNGLEAGGQTSATYIFRTNATNYNLGGTFTTQDGSVAQRPNFQAAAAVPEPATWAMMLIGFGGLGVAMRRSRPAVVRIRFA</sequence>
<dbReference type="Proteomes" id="UP000315673">
    <property type="component" value="Chromosome"/>
</dbReference>
<evidence type="ECO:0000313" key="4">
    <source>
        <dbReference type="Proteomes" id="UP000315673"/>
    </source>
</evidence>
<dbReference type="AlphaFoldDB" id="A0A5B8LG20"/>
<evidence type="ECO:0000256" key="1">
    <source>
        <dbReference type="SAM" id="SignalP"/>
    </source>
</evidence>